<gene>
    <name evidence="1" type="ORF">M5I08_13050</name>
</gene>
<sequence length="54" mass="6021">MDRYKTLGGLKDLASRLIPDKVPSHLQDELIEPRNIAVHKAADPISRETAQKAI</sequence>
<dbReference type="Proteomes" id="UP001056610">
    <property type="component" value="Chromosome"/>
</dbReference>
<reference evidence="1" key="1">
    <citation type="submission" date="2022-05" db="EMBL/GenBank/DDBJ databases">
        <title>A methanotrophic Mycobacterium dominates a cave microbial ecosystem.</title>
        <authorList>
            <person name="Van Spanning R.J.M."/>
            <person name="Guan Q."/>
            <person name="Melkonian C."/>
            <person name="Gallant J."/>
            <person name="Polerecky L."/>
            <person name="Flot J.-F."/>
            <person name="Brandt B.W."/>
            <person name="Braster M."/>
            <person name="Iturbe Espinoza P."/>
            <person name="Aerts J."/>
            <person name="Meima-Franke M."/>
            <person name="Piersma S.R."/>
            <person name="Bunduc C."/>
            <person name="Ummels R."/>
            <person name="Pain A."/>
            <person name="Fleming E.J."/>
            <person name="van der Wel N."/>
            <person name="Gherman V.D."/>
            <person name="Sarbu S.M."/>
            <person name="Bodelier P.L.E."/>
            <person name="Bitter W."/>
        </authorList>
    </citation>
    <scope>NUCLEOTIDE SEQUENCE</scope>
    <source>
        <strain evidence="1">Sulfur Cave</strain>
    </source>
</reference>
<proteinExistence type="predicted"/>
<accession>A0ABY4QFU3</accession>
<protein>
    <recommendedName>
        <fullName evidence="3">Transposase</fullName>
    </recommendedName>
</protein>
<name>A0ABY4QFU3_9MYCO</name>
<evidence type="ECO:0008006" key="3">
    <source>
        <dbReference type="Google" id="ProtNLM"/>
    </source>
</evidence>
<evidence type="ECO:0000313" key="1">
    <source>
        <dbReference type="EMBL" id="UQX09362.1"/>
    </source>
</evidence>
<evidence type="ECO:0000313" key="2">
    <source>
        <dbReference type="Proteomes" id="UP001056610"/>
    </source>
</evidence>
<dbReference type="EMBL" id="CP097320">
    <property type="protein sequence ID" value="UQX09362.1"/>
    <property type="molecule type" value="Genomic_DNA"/>
</dbReference>
<dbReference type="RefSeq" id="WP_219068900.1">
    <property type="nucleotide sequence ID" value="NZ_CAJUXY010000044.1"/>
</dbReference>
<keyword evidence="2" id="KW-1185">Reference proteome</keyword>
<organism evidence="1 2">
    <name type="scientific">Candidatus Mycobacterium methanotrophicum</name>
    <dbReference type="NCBI Taxonomy" id="2943498"/>
    <lineage>
        <taxon>Bacteria</taxon>
        <taxon>Bacillati</taxon>
        <taxon>Actinomycetota</taxon>
        <taxon>Actinomycetes</taxon>
        <taxon>Mycobacteriales</taxon>
        <taxon>Mycobacteriaceae</taxon>
        <taxon>Mycobacterium</taxon>
    </lineage>
</organism>